<organism evidence="2 3">
    <name type="scientific">Murimonas intestini</name>
    <dbReference type="NCBI Taxonomy" id="1337051"/>
    <lineage>
        <taxon>Bacteria</taxon>
        <taxon>Bacillati</taxon>
        <taxon>Bacillota</taxon>
        <taxon>Clostridia</taxon>
        <taxon>Lachnospirales</taxon>
        <taxon>Lachnospiraceae</taxon>
        <taxon>Murimonas</taxon>
    </lineage>
</organism>
<dbReference type="AlphaFoldDB" id="A0AB73T890"/>
<dbReference type="NCBIfam" id="NF040521">
    <property type="entry name" value="C45_proenzyme"/>
    <property type="match status" value="1"/>
</dbReference>
<dbReference type="GO" id="GO:0016787">
    <property type="term" value="F:hydrolase activity"/>
    <property type="evidence" value="ECO:0007669"/>
    <property type="project" value="UniProtKB-KW"/>
</dbReference>
<feature type="domain" description="Peptidase C45 hydrolase" evidence="1">
    <location>
        <begin position="104"/>
        <end position="334"/>
    </location>
</feature>
<proteinExistence type="predicted"/>
<dbReference type="InterPro" id="IPR047794">
    <property type="entry name" value="C45_proenzyme-like"/>
</dbReference>
<protein>
    <submittedName>
        <fullName evidence="2">Choloylglycine hydrolase</fullName>
    </submittedName>
</protein>
<dbReference type="PANTHER" id="PTHR34180">
    <property type="entry name" value="PEPTIDASE C45"/>
    <property type="match status" value="1"/>
</dbReference>
<name>A0AB73T890_9FIRM</name>
<dbReference type="EMBL" id="QGGY01000002">
    <property type="protein sequence ID" value="PWJ78047.1"/>
    <property type="molecule type" value="Genomic_DNA"/>
</dbReference>
<evidence type="ECO:0000259" key="1">
    <source>
        <dbReference type="Pfam" id="PF03417"/>
    </source>
</evidence>
<dbReference type="Proteomes" id="UP000245412">
    <property type="component" value="Unassembled WGS sequence"/>
</dbReference>
<dbReference type="Gene3D" id="3.60.60.10">
    <property type="entry name" value="Penicillin V Acylase, Chain A"/>
    <property type="match status" value="1"/>
</dbReference>
<dbReference type="InterPro" id="IPR029055">
    <property type="entry name" value="Ntn_hydrolases_N"/>
</dbReference>
<dbReference type="Pfam" id="PF03417">
    <property type="entry name" value="AAT"/>
    <property type="match status" value="1"/>
</dbReference>
<dbReference type="SUPFAM" id="SSF56235">
    <property type="entry name" value="N-terminal nucleophile aminohydrolases (Ntn hydrolases)"/>
    <property type="match status" value="1"/>
</dbReference>
<comment type="caution">
    <text evidence="2">The sequence shown here is derived from an EMBL/GenBank/DDBJ whole genome shotgun (WGS) entry which is preliminary data.</text>
</comment>
<dbReference type="RefSeq" id="WP_109624992.1">
    <property type="nucleotide sequence ID" value="NZ_JANKBI010000005.1"/>
</dbReference>
<evidence type="ECO:0000313" key="2">
    <source>
        <dbReference type="EMBL" id="PWJ78047.1"/>
    </source>
</evidence>
<keyword evidence="2" id="KW-0378">Hydrolase</keyword>
<gene>
    <name evidence="2" type="ORF">C7383_102180</name>
</gene>
<dbReference type="InterPro" id="IPR047801">
    <property type="entry name" value="Peptidase_C45"/>
</dbReference>
<reference evidence="2 3" key="1">
    <citation type="submission" date="2018-05" db="EMBL/GenBank/DDBJ databases">
        <authorList>
            <person name="Goeker M."/>
            <person name="Huntemann M."/>
            <person name="Clum A."/>
            <person name="Pillay M."/>
            <person name="Palaniappan K."/>
            <person name="Varghese N."/>
            <person name="Mikhailova N."/>
            <person name="Stamatis D."/>
            <person name="Reddy T."/>
            <person name="Daum C."/>
            <person name="Shapiro N."/>
            <person name="Ivanova N."/>
            <person name="Kyrpides N."/>
            <person name="Woyke T."/>
        </authorList>
    </citation>
    <scope>NUCLEOTIDE SEQUENCE [LARGE SCALE GENOMIC DNA]</scope>
    <source>
        <strain evidence="2 3">DSM 26524</strain>
    </source>
</reference>
<dbReference type="CDD" id="cd01935">
    <property type="entry name" value="Ntn_CGH_like"/>
    <property type="match status" value="1"/>
</dbReference>
<dbReference type="PANTHER" id="PTHR34180:SF1">
    <property type="entry name" value="BETA-ALANYL-DOPAMINE_CARCININE HYDROLASE"/>
    <property type="match status" value="1"/>
</dbReference>
<dbReference type="InterPro" id="IPR005079">
    <property type="entry name" value="Peptidase_C45_hydrolase"/>
</dbReference>
<keyword evidence="3" id="KW-1185">Reference proteome</keyword>
<accession>A0AB73T890</accession>
<evidence type="ECO:0000313" key="3">
    <source>
        <dbReference type="Proteomes" id="UP000245412"/>
    </source>
</evidence>
<sequence>MQTNKTIQAHTIELKGKSYDIGYAQGMAISAIPAMKEIHTAGFKGFDSEEVKRAQSLFGRFCPGLNEELAGFADALKAAPEQIVYFAMTFLRPNCSHMVIHPQMTENGHILLARNYEFSNEAEDFILARTSVDGKYTHIGTSVLNFGREDGFNEAGLAITMSSCGFPVGAPEYMRRPAIEGLQYWAVIRTLLENCRNIDEALDMVRDMPVAYNLNLIAADKSGSAILIETLDGRLAFHRLDPETERYLHATNHAVIPELAALEPAVMEHSAVRYDYIKRTLDASGKISKAALKSMLLSNYPDGLCCRYYQEFFGTTKSMVIDPVDGIIDLCWGGSAGNGWNSYSMSDPFEEGVHPVTITNEKAAPSVFQYITHRSTL</sequence>